<gene>
    <name evidence="1" type="ORF">H9856_01080</name>
</gene>
<evidence type="ECO:0000313" key="1">
    <source>
        <dbReference type="EMBL" id="HIX35001.1"/>
    </source>
</evidence>
<dbReference type="AlphaFoldDB" id="A0A9D2AK23"/>
<dbReference type="Proteomes" id="UP000824231">
    <property type="component" value="Unassembled WGS sequence"/>
</dbReference>
<dbReference type="EMBL" id="DXFH01000001">
    <property type="protein sequence ID" value="HIX35001.1"/>
    <property type="molecule type" value="Genomic_DNA"/>
</dbReference>
<comment type="caution">
    <text evidence="1">The sequence shown here is derived from an EMBL/GenBank/DDBJ whole genome shotgun (WGS) entry which is preliminary data.</text>
</comment>
<evidence type="ECO:0000313" key="2">
    <source>
        <dbReference type="Proteomes" id="UP000824231"/>
    </source>
</evidence>
<proteinExistence type="predicted"/>
<organism evidence="1 2">
    <name type="scientific">Candidatus Limosilactobacillus merdigallinarum</name>
    <dbReference type="NCBI Taxonomy" id="2838652"/>
    <lineage>
        <taxon>Bacteria</taxon>
        <taxon>Bacillati</taxon>
        <taxon>Bacillota</taxon>
        <taxon>Bacilli</taxon>
        <taxon>Lactobacillales</taxon>
        <taxon>Lactobacillaceae</taxon>
        <taxon>Limosilactobacillus</taxon>
    </lineage>
</organism>
<accession>A0A9D2AK23</accession>
<reference evidence="1" key="2">
    <citation type="submission" date="2021-04" db="EMBL/GenBank/DDBJ databases">
        <authorList>
            <person name="Gilroy R."/>
        </authorList>
    </citation>
    <scope>NUCLEOTIDE SEQUENCE</scope>
    <source>
        <strain evidence="1">ChiSxjej3B15-572</strain>
    </source>
</reference>
<name>A0A9D2AK23_9LACO</name>
<reference evidence="1" key="1">
    <citation type="journal article" date="2021" name="PeerJ">
        <title>Extensive microbial diversity within the chicken gut microbiome revealed by metagenomics and culture.</title>
        <authorList>
            <person name="Gilroy R."/>
            <person name="Ravi A."/>
            <person name="Getino M."/>
            <person name="Pursley I."/>
            <person name="Horton D.L."/>
            <person name="Alikhan N.F."/>
            <person name="Baker D."/>
            <person name="Gharbi K."/>
            <person name="Hall N."/>
            <person name="Watson M."/>
            <person name="Adriaenssens E.M."/>
            <person name="Foster-Nyarko E."/>
            <person name="Jarju S."/>
            <person name="Secka A."/>
            <person name="Antonio M."/>
            <person name="Oren A."/>
            <person name="Chaudhuri R.R."/>
            <person name="La Ragione R."/>
            <person name="Hildebrand F."/>
            <person name="Pallen M.J."/>
        </authorList>
    </citation>
    <scope>NUCLEOTIDE SEQUENCE</scope>
    <source>
        <strain evidence="1">ChiSxjej3B15-572</strain>
    </source>
</reference>
<sequence length="144" mass="15954">MSISLTIEDQNGQVRVAPISDDHDPETLENTGEQMAAIGVKEMTWHPGDRVVVHKDGNHKFIWAQLDESLTPTWLYVQGQRGPLLFLWPPVTFLASLTLLSGRTDITCTCVTQVRGKLMVTATGQLIRTIKSASLALTRTQPLM</sequence>
<protein>
    <submittedName>
        <fullName evidence="1">Uncharacterized protein</fullName>
    </submittedName>
</protein>